<evidence type="ECO:0000313" key="4">
    <source>
        <dbReference type="Proteomes" id="UP000507470"/>
    </source>
</evidence>
<evidence type="ECO:0008006" key="5">
    <source>
        <dbReference type="Google" id="ProtNLM"/>
    </source>
</evidence>
<name>A0A6J8B0A2_MYTCO</name>
<keyword evidence="1" id="KW-1133">Transmembrane helix</keyword>
<dbReference type="EMBL" id="CACVKT020002087">
    <property type="protein sequence ID" value="CAC5374865.1"/>
    <property type="molecule type" value="Genomic_DNA"/>
</dbReference>
<keyword evidence="1" id="KW-0472">Membrane</keyword>
<feature type="transmembrane region" description="Helical" evidence="1">
    <location>
        <begin position="157"/>
        <end position="180"/>
    </location>
</feature>
<sequence>MNIQPHNSVRIALLLFLWKCKQGCYSIPLACKSLEIHEKSAKHSELCQLKCMDRQYFGFNQNNERCVCFDDQSQIPGITFWVGVYRQRLYIDNSDIAVLKAFNQIQPHISHCNHLSSNADLVTTRNCSSINHYKCSTDLPDASTSRSTTILINETDIIVGIVISVFVIILAIVMILVFMYRRKYSKEQLSLDTARRKDCNTIELDNDIVFSDYQQLDDVNDEENKTKAYDQLHVTCIVDTDSTNDQSNASFSKEEYSKYELIEDSNEIDDNTATSEYEQLNNATKDTSMKAFDQLHVTHVVNTDPTYFYSKTMIPMEEHIKYEPVEEDTAMDKNTITSEYEQLDNNETDKSVNMYDHLNT</sequence>
<evidence type="ECO:0000256" key="2">
    <source>
        <dbReference type="SAM" id="SignalP"/>
    </source>
</evidence>
<feature type="signal peptide" evidence="2">
    <location>
        <begin position="1"/>
        <end position="23"/>
    </location>
</feature>
<evidence type="ECO:0000256" key="1">
    <source>
        <dbReference type="SAM" id="Phobius"/>
    </source>
</evidence>
<protein>
    <recommendedName>
        <fullName evidence="5">WSC domain-containing protein</fullName>
    </recommendedName>
</protein>
<reference evidence="3 4" key="1">
    <citation type="submission" date="2020-06" db="EMBL/GenBank/DDBJ databases">
        <authorList>
            <person name="Li R."/>
            <person name="Bekaert M."/>
        </authorList>
    </citation>
    <scope>NUCLEOTIDE SEQUENCE [LARGE SCALE GENOMIC DNA]</scope>
    <source>
        <strain evidence="4">wild</strain>
    </source>
</reference>
<dbReference type="Proteomes" id="UP000507470">
    <property type="component" value="Unassembled WGS sequence"/>
</dbReference>
<proteinExistence type="predicted"/>
<keyword evidence="1" id="KW-0812">Transmembrane</keyword>
<evidence type="ECO:0000313" key="3">
    <source>
        <dbReference type="EMBL" id="CAC5374865.1"/>
    </source>
</evidence>
<accession>A0A6J8B0A2</accession>
<keyword evidence="4" id="KW-1185">Reference proteome</keyword>
<gene>
    <name evidence="3" type="ORF">MCOR_12094</name>
</gene>
<feature type="chain" id="PRO_5027070600" description="WSC domain-containing protein" evidence="2">
    <location>
        <begin position="24"/>
        <end position="360"/>
    </location>
</feature>
<organism evidence="3 4">
    <name type="scientific">Mytilus coruscus</name>
    <name type="common">Sea mussel</name>
    <dbReference type="NCBI Taxonomy" id="42192"/>
    <lineage>
        <taxon>Eukaryota</taxon>
        <taxon>Metazoa</taxon>
        <taxon>Spiralia</taxon>
        <taxon>Lophotrochozoa</taxon>
        <taxon>Mollusca</taxon>
        <taxon>Bivalvia</taxon>
        <taxon>Autobranchia</taxon>
        <taxon>Pteriomorphia</taxon>
        <taxon>Mytilida</taxon>
        <taxon>Mytiloidea</taxon>
        <taxon>Mytilidae</taxon>
        <taxon>Mytilinae</taxon>
        <taxon>Mytilus</taxon>
    </lineage>
</organism>
<dbReference type="AlphaFoldDB" id="A0A6J8B0A2"/>
<keyword evidence="2" id="KW-0732">Signal</keyword>